<dbReference type="EC" id="3.1.26.12" evidence="14"/>
<feature type="region of interest" description="Disordered" evidence="16">
    <location>
        <begin position="1"/>
        <end position="419"/>
    </location>
</feature>
<evidence type="ECO:0000256" key="5">
    <source>
        <dbReference type="ARBA" id="ARBA00022490"/>
    </source>
</evidence>
<dbReference type="GO" id="GO:0003723">
    <property type="term" value="F:RNA binding"/>
    <property type="evidence" value="ECO:0007669"/>
    <property type="project" value="UniProtKB-KW"/>
</dbReference>
<feature type="compositionally biased region" description="Low complexity" evidence="16">
    <location>
        <begin position="113"/>
        <end position="139"/>
    </location>
</feature>
<dbReference type="Gene3D" id="2.40.50.140">
    <property type="entry name" value="Nucleic acid-binding proteins"/>
    <property type="match status" value="1"/>
</dbReference>
<keyword evidence="6" id="KW-0507">mRNA processing</keyword>
<dbReference type="InterPro" id="IPR004659">
    <property type="entry name" value="RNase_E/G"/>
</dbReference>
<evidence type="ECO:0000256" key="8">
    <source>
        <dbReference type="ARBA" id="ARBA00022723"/>
    </source>
</evidence>
<feature type="compositionally biased region" description="Basic and acidic residues" evidence="16">
    <location>
        <begin position="66"/>
        <end position="85"/>
    </location>
</feature>
<comment type="cofactor">
    <cofactor evidence="2">
        <name>Zn(2+)</name>
        <dbReference type="ChEBI" id="CHEBI:29105"/>
    </cofactor>
</comment>
<dbReference type="GO" id="GO:0008995">
    <property type="term" value="F:ribonuclease E activity"/>
    <property type="evidence" value="ECO:0007669"/>
    <property type="project" value="UniProtKB-EC"/>
</dbReference>
<feature type="compositionally biased region" description="Low complexity" evidence="16">
    <location>
        <begin position="26"/>
        <end position="60"/>
    </location>
</feature>
<dbReference type="PANTHER" id="PTHR30001">
    <property type="entry name" value="RIBONUCLEASE"/>
    <property type="match status" value="1"/>
</dbReference>
<evidence type="ECO:0000256" key="11">
    <source>
        <dbReference type="ARBA" id="ARBA00022842"/>
    </source>
</evidence>
<feature type="compositionally biased region" description="Polar residues" evidence="16">
    <location>
        <begin position="89"/>
        <end position="106"/>
    </location>
</feature>
<evidence type="ECO:0000256" key="1">
    <source>
        <dbReference type="ARBA" id="ARBA00001946"/>
    </source>
</evidence>
<dbReference type="FunFam" id="2.40.50.140:FF:000066">
    <property type="entry name" value="Ribonuclease E"/>
    <property type="match status" value="1"/>
</dbReference>
<evidence type="ECO:0000256" key="14">
    <source>
        <dbReference type="ARBA" id="ARBA00066879"/>
    </source>
</evidence>
<dbReference type="GO" id="GO:0006364">
    <property type="term" value="P:rRNA processing"/>
    <property type="evidence" value="ECO:0007669"/>
    <property type="project" value="TreeGrafter"/>
</dbReference>
<feature type="compositionally biased region" description="Basic residues" evidence="16">
    <location>
        <begin position="296"/>
        <end position="312"/>
    </location>
</feature>
<dbReference type="PROSITE" id="PS50126">
    <property type="entry name" value="S1"/>
    <property type="match status" value="1"/>
</dbReference>
<keyword evidence="5" id="KW-0963">Cytoplasm</keyword>
<evidence type="ECO:0000313" key="18">
    <source>
        <dbReference type="EMBL" id="ANP27812.1"/>
    </source>
</evidence>
<dbReference type="EMBL" id="CP012117">
    <property type="protein sequence ID" value="ANP27812.1"/>
    <property type="molecule type" value="Genomic_DNA"/>
</dbReference>
<feature type="region of interest" description="Disordered" evidence="16">
    <location>
        <begin position="839"/>
        <end position="910"/>
    </location>
</feature>
<evidence type="ECO:0000313" key="19">
    <source>
        <dbReference type="Proteomes" id="UP000092596"/>
    </source>
</evidence>
<feature type="compositionally biased region" description="Basic and acidic residues" evidence="16">
    <location>
        <begin position="142"/>
        <end position="155"/>
    </location>
</feature>
<feature type="compositionally biased region" description="Basic and acidic residues" evidence="16">
    <location>
        <begin position="985"/>
        <end position="995"/>
    </location>
</feature>
<evidence type="ECO:0000256" key="2">
    <source>
        <dbReference type="ARBA" id="ARBA00001947"/>
    </source>
</evidence>
<evidence type="ECO:0000256" key="16">
    <source>
        <dbReference type="SAM" id="MobiDB-lite"/>
    </source>
</evidence>
<dbReference type="CDD" id="cd04453">
    <property type="entry name" value="S1_RNase_E"/>
    <property type="match status" value="1"/>
</dbReference>
<comment type="catalytic activity">
    <reaction evidence="13">
        <text>Endonucleolytic cleavage of single-stranded RNA in A- and U-rich regions.</text>
        <dbReference type="EC" id="3.1.26.12"/>
    </reaction>
</comment>
<dbReference type="PATRIC" id="fig|1630135.4.peg.1263"/>
<feature type="domain" description="S1 motif" evidence="17">
    <location>
        <begin position="467"/>
        <end position="550"/>
    </location>
</feature>
<feature type="compositionally biased region" description="Basic and acidic residues" evidence="16">
    <location>
        <begin position="866"/>
        <end position="891"/>
    </location>
</feature>
<dbReference type="InterPro" id="IPR019307">
    <property type="entry name" value="RNA-bd_AU-1/RNase_E/G"/>
</dbReference>
<dbReference type="NCBIfam" id="TIGR00757">
    <property type="entry name" value="RNaseEG"/>
    <property type="match status" value="1"/>
</dbReference>
<dbReference type="SUPFAM" id="SSF50249">
    <property type="entry name" value="Nucleic acid-binding proteins"/>
    <property type="match status" value="1"/>
</dbReference>
<dbReference type="STRING" id="1630135.DAD186_12620"/>
<feature type="compositionally biased region" description="Basic and acidic residues" evidence="16">
    <location>
        <begin position="235"/>
        <end position="258"/>
    </location>
</feature>
<dbReference type="GO" id="GO:0008033">
    <property type="term" value="P:tRNA processing"/>
    <property type="evidence" value="ECO:0007669"/>
    <property type="project" value="UniProtKB-KW"/>
</dbReference>
<comment type="subcellular location">
    <subcellularLocation>
        <location evidence="3">Cytoplasm</location>
    </subcellularLocation>
</comment>
<keyword evidence="9 18" id="KW-0378">Hydrolase</keyword>
<feature type="compositionally biased region" description="Basic and acidic residues" evidence="16">
    <location>
        <begin position="841"/>
        <end position="856"/>
    </location>
</feature>
<name>A0A1B0ZIZ2_9MICO</name>
<dbReference type="GO" id="GO:0005737">
    <property type="term" value="C:cytoplasm"/>
    <property type="evidence" value="ECO:0007669"/>
    <property type="project" value="UniProtKB-SubCell"/>
</dbReference>
<evidence type="ECO:0000256" key="6">
    <source>
        <dbReference type="ARBA" id="ARBA00022664"/>
    </source>
</evidence>
<dbReference type="RefSeq" id="WP_065247944.1">
    <property type="nucleotide sequence ID" value="NZ_CP012117.1"/>
</dbReference>
<evidence type="ECO:0000256" key="10">
    <source>
        <dbReference type="ARBA" id="ARBA00022833"/>
    </source>
</evidence>
<feature type="compositionally biased region" description="Basic residues" evidence="16">
    <location>
        <begin position="353"/>
        <end position="363"/>
    </location>
</feature>
<dbReference type="AlphaFoldDB" id="A0A1B0ZIZ2"/>
<evidence type="ECO:0000256" key="7">
    <source>
        <dbReference type="ARBA" id="ARBA00022694"/>
    </source>
</evidence>
<evidence type="ECO:0000256" key="13">
    <source>
        <dbReference type="ARBA" id="ARBA00050524"/>
    </source>
</evidence>
<dbReference type="InterPro" id="IPR012340">
    <property type="entry name" value="NA-bd_OB-fold"/>
</dbReference>
<comment type="similarity">
    <text evidence="4">Belongs to the RNase E/G family.</text>
</comment>
<gene>
    <name evidence="18" type="ORF">DAD186_12620</name>
</gene>
<sequence length="995" mass="107702">MAEVDPLHESSSTEGASRPRRRTRRAAGAPAGAPKVGAEQQTQTSTAHTSVASQQSAVVSDAKPLNLRERRLAAKREEEQAHKAEAGAQASSEPGNSADASVSGATTPRAAETPTSVTSSNTTSSNTATENARSLAPENEAPEARNEAGAGDEKPFAAPDLSSDLKALADSRQSAEESEAASAPDMLDFASLLFQAPTPTLEPSEESGADDESEDSSDPFAEASVDITFGAPDLEAARRAAIERAERESREAARTERSAKKKHEADDESSSDEGEDSSGSESEKSGDLNGDDTQRSSRRRRRRGGRGRRGRGGKADDDSNQNGNDDEGAKEPSGNSSEAEGSGDNDDESGTSSRRRRRRRRHSGSSDEPQPDDPPNTVVKVREARDEVKAVKGSTRLEAKKQRRREGRESGRRRHSITESEFLARRESVKRTMIVRERPGRTQIVVLEDNILVEHYVAQKSHTSMVGNVYLGKVQNVLPSMEAAFVDIGRGRNAVLYAGEVNWDAAGLEGQPRRIESALKAGDPVLVQVTKDPIGHKGARLTSQISLPGRYLVYVPGGSMTGISRKLPDKERSRLKKILKSVVPAEAGVIVRTAAEGASEEELTRDVERLQKQWEKIEKASAKGKNAPTALSTEPDLAIKVVRDIFNEDFTSLIVEGENVYRELHEYISEVAPDLLERVTKHVGERDSFAKYRVDEQLMKAMDRKVYLPSGGSLVIDRTEAMTVVDVNTGKFTGTGGSLEETVTRNNLEAAEEIVRQLRLRDIGGIIVVDFIDMVLEANRDLVLRRMIECLSRDRTKHQVAEVTSLGLVQMTRKRVGAGLVETFSSMCESCNGRGIQIDLDGQHHHEPPAFDDEPKKSRRRSKKSRNAEGDSNKSRGRESKGSSADDKANAAKDAVQDLVDSKTASDVHRLEENEASRALARATIASIAAASTGHTAPEVVVDGQVIAPVEEQQATEPEEKSESAGATESPSEVDNASTETEATAVDHSEKPEGE</sequence>
<comment type="cofactor">
    <cofactor evidence="1">
        <name>Mg(2+)</name>
        <dbReference type="ChEBI" id="CHEBI:18420"/>
    </cofactor>
</comment>
<feature type="compositionally biased region" description="Basic and acidic residues" evidence="16">
    <location>
        <begin position="380"/>
        <end position="419"/>
    </location>
</feature>
<feature type="compositionally biased region" description="Basic and acidic residues" evidence="16">
    <location>
        <begin position="900"/>
        <end position="910"/>
    </location>
</feature>
<proteinExistence type="inferred from homology"/>
<feature type="compositionally biased region" description="Polar residues" evidence="16">
    <location>
        <begin position="965"/>
        <end position="982"/>
    </location>
</feature>
<dbReference type="InterPro" id="IPR003029">
    <property type="entry name" value="S1_domain"/>
</dbReference>
<evidence type="ECO:0000256" key="9">
    <source>
        <dbReference type="ARBA" id="ARBA00022801"/>
    </source>
</evidence>
<dbReference type="Proteomes" id="UP000092596">
    <property type="component" value="Chromosome"/>
</dbReference>
<dbReference type="GO" id="GO:0046872">
    <property type="term" value="F:metal ion binding"/>
    <property type="evidence" value="ECO:0007669"/>
    <property type="project" value="UniProtKB-KW"/>
</dbReference>
<dbReference type="GO" id="GO:0006397">
    <property type="term" value="P:mRNA processing"/>
    <property type="evidence" value="ECO:0007669"/>
    <property type="project" value="UniProtKB-KW"/>
</dbReference>
<keyword evidence="11" id="KW-0460">Magnesium</keyword>
<protein>
    <recommendedName>
        <fullName evidence="15">Ribonuclease E</fullName>
        <ecNumber evidence="14">3.1.26.12</ecNumber>
    </recommendedName>
</protein>
<accession>A0A1B0ZIZ2</accession>
<reference evidence="18 19" key="1">
    <citation type="submission" date="2015-06" db="EMBL/GenBank/DDBJ databases">
        <title>Investigation of pathophysiology for high-risk pregnancy and development of treatment modality based on it.</title>
        <authorList>
            <person name="Kim B.-C."/>
            <person name="Lim S."/>
        </authorList>
    </citation>
    <scope>NUCLEOTIDE SEQUENCE [LARGE SCALE GENOMIC DNA]</scope>
    <source>
        <strain evidence="18 19">AD1-86</strain>
    </source>
</reference>
<keyword evidence="7" id="KW-0819">tRNA processing</keyword>
<feature type="compositionally biased region" description="Acidic residues" evidence="16">
    <location>
        <begin position="266"/>
        <end position="278"/>
    </location>
</feature>
<dbReference type="PANTHER" id="PTHR30001:SF0">
    <property type="entry name" value="RIBONUCLEASE G"/>
    <property type="match status" value="1"/>
</dbReference>
<dbReference type="KEGG" id="dva:DAD186_12620"/>
<evidence type="ECO:0000259" key="17">
    <source>
        <dbReference type="PROSITE" id="PS50126"/>
    </source>
</evidence>
<keyword evidence="10" id="KW-0862">Zinc</keyword>
<organism evidence="18 19">
    <name type="scientific">Dermabacter vaginalis</name>
    <dbReference type="NCBI Taxonomy" id="1630135"/>
    <lineage>
        <taxon>Bacteria</taxon>
        <taxon>Bacillati</taxon>
        <taxon>Actinomycetota</taxon>
        <taxon>Actinomycetes</taxon>
        <taxon>Micrococcales</taxon>
        <taxon>Dermabacteraceae</taxon>
        <taxon>Dermabacter</taxon>
    </lineage>
</organism>
<feature type="region of interest" description="Disordered" evidence="16">
    <location>
        <begin position="931"/>
        <end position="995"/>
    </location>
</feature>
<dbReference type="SMART" id="SM00316">
    <property type="entry name" value="S1"/>
    <property type="match status" value="1"/>
</dbReference>
<dbReference type="Pfam" id="PF10150">
    <property type="entry name" value="RNase_E_G"/>
    <property type="match status" value="1"/>
</dbReference>
<evidence type="ECO:0000256" key="12">
    <source>
        <dbReference type="ARBA" id="ARBA00022884"/>
    </source>
</evidence>
<evidence type="ECO:0000256" key="4">
    <source>
        <dbReference type="ARBA" id="ARBA00005522"/>
    </source>
</evidence>
<feature type="compositionally biased region" description="Acidic residues" evidence="16">
    <location>
        <begin position="203"/>
        <end position="217"/>
    </location>
</feature>
<keyword evidence="12" id="KW-0694">RNA-binding</keyword>
<evidence type="ECO:0000256" key="3">
    <source>
        <dbReference type="ARBA" id="ARBA00004496"/>
    </source>
</evidence>
<keyword evidence="8" id="KW-0479">Metal-binding</keyword>
<evidence type="ECO:0000256" key="15">
    <source>
        <dbReference type="ARBA" id="ARBA00072999"/>
    </source>
</evidence>